<accession>A0A9D1GHU7</accession>
<organism evidence="1 2">
    <name type="scientific">Candidatus Caccovicinus merdipullorum</name>
    <dbReference type="NCBI Taxonomy" id="2840724"/>
    <lineage>
        <taxon>Bacteria</taxon>
        <taxon>Bacillati</taxon>
        <taxon>Bacillota</taxon>
        <taxon>Clostridia</taxon>
        <taxon>Eubacteriales</taxon>
        <taxon>Candidatus Caccovicinus</taxon>
    </lineage>
</organism>
<reference evidence="1" key="1">
    <citation type="submission" date="2020-10" db="EMBL/GenBank/DDBJ databases">
        <authorList>
            <person name="Gilroy R."/>
        </authorList>
    </citation>
    <scope>NUCLEOTIDE SEQUENCE</scope>
    <source>
        <strain evidence="1">CHK123-3438</strain>
    </source>
</reference>
<reference evidence="1" key="2">
    <citation type="journal article" date="2021" name="PeerJ">
        <title>Extensive microbial diversity within the chicken gut microbiome revealed by metagenomics and culture.</title>
        <authorList>
            <person name="Gilroy R."/>
            <person name="Ravi A."/>
            <person name="Getino M."/>
            <person name="Pursley I."/>
            <person name="Horton D.L."/>
            <person name="Alikhan N.F."/>
            <person name="Baker D."/>
            <person name="Gharbi K."/>
            <person name="Hall N."/>
            <person name="Watson M."/>
            <person name="Adriaenssens E.M."/>
            <person name="Foster-Nyarko E."/>
            <person name="Jarju S."/>
            <person name="Secka A."/>
            <person name="Antonio M."/>
            <person name="Oren A."/>
            <person name="Chaudhuri R.R."/>
            <person name="La Ragione R."/>
            <person name="Hildebrand F."/>
            <person name="Pallen M.J."/>
        </authorList>
    </citation>
    <scope>NUCLEOTIDE SEQUENCE</scope>
    <source>
        <strain evidence="1">CHK123-3438</strain>
    </source>
</reference>
<gene>
    <name evidence="1" type="ORF">IAB60_00260</name>
</gene>
<dbReference type="Proteomes" id="UP000886860">
    <property type="component" value="Unassembled WGS sequence"/>
</dbReference>
<protein>
    <submittedName>
        <fullName evidence="1">Uncharacterized protein</fullName>
    </submittedName>
</protein>
<dbReference type="AlphaFoldDB" id="A0A9D1GHU7"/>
<evidence type="ECO:0000313" key="2">
    <source>
        <dbReference type="Proteomes" id="UP000886860"/>
    </source>
</evidence>
<name>A0A9D1GHU7_9FIRM</name>
<comment type="caution">
    <text evidence="1">The sequence shown here is derived from an EMBL/GenBank/DDBJ whole genome shotgun (WGS) entry which is preliminary data.</text>
</comment>
<proteinExistence type="predicted"/>
<dbReference type="EMBL" id="DVKS01000006">
    <property type="protein sequence ID" value="HIT40529.1"/>
    <property type="molecule type" value="Genomic_DNA"/>
</dbReference>
<sequence>MNQSWKNDPRLKDLDPRKLDLLSSFASRISQMPKGQLLTAFADLNLEAQKAGLAFTDQETQLIVSILTGRLSPGERRKLDTLRLLSKKLSRQKGKDPAS</sequence>
<evidence type="ECO:0000313" key="1">
    <source>
        <dbReference type="EMBL" id="HIT40529.1"/>
    </source>
</evidence>